<gene>
    <name evidence="1" type="ORF">Q5722_03500</name>
</gene>
<comment type="caution">
    <text evidence="1">The sequence shown here is derived from an EMBL/GenBank/DDBJ whole genome shotgun (WGS) entry which is preliminary data.</text>
</comment>
<evidence type="ECO:0000313" key="1">
    <source>
        <dbReference type="EMBL" id="MDO7867426.1"/>
    </source>
</evidence>
<evidence type="ECO:0008006" key="3">
    <source>
        <dbReference type="Google" id="ProtNLM"/>
    </source>
</evidence>
<protein>
    <recommendedName>
        <fullName evidence="3">Bacteriocin biosynthesis cyclodehydratase domain-containing protein</fullName>
    </recommendedName>
</protein>
<dbReference type="Gene3D" id="3.40.50.720">
    <property type="entry name" value="NAD(P)-binding Rossmann-like Domain"/>
    <property type="match status" value="1"/>
</dbReference>
<dbReference type="RefSeq" id="WP_305026827.1">
    <property type="nucleotide sequence ID" value="NZ_JAUQTA010000001.1"/>
</dbReference>
<sequence length="282" mass="29651">MRRSASQLQVGLSTARAVVLPDHPAVHLLLAGLDDGRPPAHPAFLEPAAVQACRALLDHDMVVDADLWCRALDGTDGAAAGARSALVSEAGDAGASRLAARRQVQVGLISRGLHAAVDQLRELLCLGGMTVGAHGRLDVVAVVSEGEPDRSVLDGLVRDDVPHLSLVLSEGHVRVGPFVHPGLTACQRCIDAHASERDPRHALVLEQHTGPPHTLWGLPTPVPADLVALGVALLARDLSRWADVLPPATWSTVIDVDPALTLPRTQWSRHAACGCSSNSRTA</sequence>
<proteinExistence type="predicted"/>
<keyword evidence="2" id="KW-1185">Reference proteome</keyword>
<evidence type="ECO:0000313" key="2">
    <source>
        <dbReference type="Proteomes" id="UP001233314"/>
    </source>
</evidence>
<accession>A0ABT9AXY2</accession>
<reference evidence="1 2" key="1">
    <citation type="submission" date="2023-07" db="EMBL/GenBank/DDBJ databases">
        <title>Nocardioides sp. nov WY-20 isolated from soil.</title>
        <authorList>
            <person name="Liu B."/>
            <person name="Wan Y."/>
        </authorList>
    </citation>
    <scope>NUCLEOTIDE SEQUENCE [LARGE SCALE GENOMIC DNA]</scope>
    <source>
        <strain evidence="1 2">WY-20</strain>
    </source>
</reference>
<name>A0ABT9AXY2_9ACTN</name>
<organism evidence="1 2">
    <name type="scientific">Nocardioides jiangxiensis</name>
    <dbReference type="NCBI Taxonomy" id="3064524"/>
    <lineage>
        <taxon>Bacteria</taxon>
        <taxon>Bacillati</taxon>
        <taxon>Actinomycetota</taxon>
        <taxon>Actinomycetes</taxon>
        <taxon>Propionibacteriales</taxon>
        <taxon>Nocardioidaceae</taxon>
        <taxon>Nocardioides</taxon>
    </lineage>
</organism>
<dbReference type="EMBL" id="JAUQTA010000001">
    <property type="protein sequence ID" value="MDO7867426.1"/>
    <property type="molecule type" value="Genomic_DNA"/>
</dbReference>
<dbReference type="Proteomes" id="UP001233314">
    <property type="component" value="Unassembled WGS sequence"/>
</dbReference>